<dbReference type="Gene3D" id="2.40.37.10">
    <property type="entry name" value="Lyase, Ornithine Decarboxylase, Chain A, domain 1"/>
    <property type="match status" value="1"/>
</dbReference>
<evidence type="ECO:0000256" key="5">
    <source>
        <dbReference type="ARBA" id="ARBA00023154"/>
    </source>
</evidence>
<feature type="domain" description="Orn/DAP/Arg decarboxylase 2 N-terminal" evidence="16">
    <location>
        <begin position="36"/>
        <end position="284"/>
    </location>
</feature>
<dbReference type="KEGG" id="spii:G7077_04645"/>
<evidence type="ECO:0000256" key="6">
    <source>
        <dbReference type="ARBA" id="ARBA00023239"/>
    </source>
</evidence>
<protein>
    <recommendedName>
        <fullName evidence="11 12">Diaminopimelate decarboxylase</fullName>
        <shortName evidence="12">DAP decarboxylase</shortName>
        <shortName evidence="12">DAPDC</shortName>
        <ecNumber evidence="10 12">4.1.1.20</ecNumber>
    </recommendedName>
</protein>
<comment type="catalytic activity">
    <reaction evidence="7 12 14">
        <text>meso-2,6-diaminopimelate + H(+) = L-lysine + CO2</text>
        <dbReference type="Rhea" id="RHEA:15101"/>
        <dbReference type="ChEBI" id="CHEBI:15378"/>
        <dbReference type="ChEBI" id="CHEBI:16526"/>
        <dbReference type="ChEBI" id="CHEBI:32551"/>
        <dbReference type="ChEBI" id="CHEBI:57791"/>
        <dbReference type="EC" id="4.1.1.20"/>
    </reaction>
</comment>
<dbReference type="AlphaFoldDB" id="A0A6G7YNJ8"/>
<evidence type="ECO:0000256" key="3">
    <source>
        <dbReference type="ARBA" id="ARBA00022793"/>
    </source>
</evidence>
<keyword evidence="18" id="KW-1185">Reference proteome</keyword>
<dbReference type="InterPro" id="IPR022644">
    <property type="entry name" value="De-COase2_N"/>
</dbReference>
<evidence type="ECO:0000256" key="9">
    <source>
        <dbReference type="ARBA" id="ARBA00060983"/>
    </source>
</evidence>
<dbReference type="InterPro" id="IPR022653">
    <property type="entry name" value="De-COase2_pyr-phos_BS"/>
</dbReference>
<dbReference type="NCBIfam" id="TIGR01048">
    <property type="entry name" value="lysA"/>
    <property type="match status" value="1"/>
</dbReference>
<dbReference type="Gene3D" id="3.20.20.10">
    <property type="entry name" value="Alanine racemase"/>
    <property type="match status" value="1"/>
</dbReference>
<organism evidence="17 18">
    <name type="scientific">Sphingomonas piscis</name>
    <dbReference type="NCBI Taxonomy" id="2714943"/>
    <lineage>
        <taxon>Bacteria</taxon>
        <taxon>Pseudomonadati</taxon>
        <taxon>Pseudomonadota</taxon>
        <taxon>Alphaproteobacteria</taxon>
        <taxon>Sphingomonadales</taxon>
        <taxon>Sphingomonadaceae</taxon>
        <taxon>Sphingomonas</taxon>
    </lineage>
</organism>
<evidence type="ECO:0000256" key="12">
    <source>
        <dbReference type="HAMAP-Rule" id="MF_02120"/>
    </source>
</evidence>
<dbReference type="PANTHER" id="PTHR43727">
    <property type="entry name" value="DIAMINOPIMELATE DECARBOXYLASE"/>
    <property type="match status" value="1"/>
</dbReference>
<feature type="binding site" evidence="12">
    <location>
        <position position="375"/>
    </location>
    <ligand>
        <name>substrate</name>
    </ligand>
</feature>
<comment type="similarity">
    <text evidence="9 12">Belongs to the Orn/Lys/Arg decarboxylase class-II family. LysA subfamily.</text>
</comment>
<reference evidence="17 18" key="1">
    <citation type="submission" date="2020-03" db="EMBL/GenBank/DDBJ databases">
        <title>Sphingomonas sp. nov., isolated from fish.</title>
        <authorList>
            <person name="Hyun D.-W."/>
            <person name="Bae J.-W."/>
        </authorList>
    </citation>
    <scope>NUCLEOTIDE SEQUENCE [LARGE SCALE GENOMIC DNA]</scope>
    <source>
        <strain evidence="17 18">HDW15B</strain>
    </source>
</reference>
<feature type="binding site" evidence="12">
    <location>
        <begin position="278"/>
        <end position="281"/>
    </location>
    <ligand>
        <name>pyridoxal 5'-phosphate</name>
        <dbReference type="ChEBI" id="CHEBI:597326"/>
    </ligand>
</feature>
<dbReference type="UniPathway" id="UPA00034">
    <property type="reaction ID" value="UER00027"/>
</dbReference>
<sequence length="430" mass="46407">MNHFHYLAGEMHCESVALSRIAADVGTPTYVYSSATIERHATVFRDAVKDCGCGNSLVAYAVKANTTGALLKLIADCGLGADIVSGGELIRARRAGIPADKIVYSGVGKNLDEMELALREGIYQFNFESEEEAEMLSRVATRLGMEARVAFRVNPDVEAGTHAKISTGGATDKFGIPAHRIIPAYRRAMELPGLKVQGIAVHIGSQLTDLEPLRLAYQELGRMIAELRAEEVPIQVADLGGGLGVPYVAGDPSPPSPEDYGRMVAEVTAGWDVRLVFEPGRVIVGNAGVLLTRVMLVKEGQPDPFVVVDAGMNDLMRPAMYDAWHDVFAVRQQSRRRRSSIVGPVCESSDVLAKSRDVEEAHEGDLLAIMTAGAYGAVMASNYNSRGRPAEVLVRGGEYAVIRERETLDDVVRNEVAEPVWTGEQRSAAA</sequence>
<feature type="modified residue" description="N6-(pyridoxal phosphate)lysine" evidence="12 13">
    <location>
        <position position="63"/>
    </location>
</feature>
<dbReference type="FunFam" id="3.20.20.10:FF:000003">
    <property type="entry name" value="Diaminopimelate decarboxylase"/>
    <property type="match status" value="1"/>
</dbReference>
<evidence type="ECO:0000256" key="11">
    <source>
        <dbReference type="ARBA" id="ARBA00074972"/>
    </source>
</evidence>
<keyword evidence="4 12" id="KW-0663">Pyridoxal phosphate</keyword>
<keyword evidence="3 12" id="KW-0210">Decarboxylase</keyword>
<feature type="binding site" evidence="12">
    <location>
        <position position="281"/>
    </location>
    <ligand>
        <name>substrate</name>
    </ligand>
</feature>
<name>A0A6G7YNJ8_9SPHN</name>
<dbReference type="InterPro" id="IPR009006">
    <property type="entry name" value="Ala_racemase/Decarboxylase_C"/>
</dbReference>
<feature type="domain" description="Orn/DAP/Arg decarboxylase 2 C-terminal" evidence="15">
    <location>
        <begin position="30"/>
        <end position="373"/>
    </location>
</feature>
<comment type="subunit">
    <text evidence="12">Homodimer.</text>
</comment>
<feature type="binding site" evidence="12">
    <location>
        <position position="347"/>
    </location>
    <ligand>
        <name>substrate</name>
    </ligand>
</feature>
<evidence type="ECO:0000256" key="13">
    <source>
        <dbReference type="PIRSR" id="PIRSR600183-50"/>
    </source>
</evidence>
<dbReference type="PROSITE" id="PS00878">
    <property type="entry name" value="ODR_DC_2_1"/>
    <property type="match status" value="1"/>
</dbReference>
<evidence type="ECO:0000259" key="15">
    <source>
        <dbReference type="Pfam" id="PF00278"/>
    </source>
</evidence>
<evidence type="ECO:0000256" key="4">
    <source>
        <dbReference type="ARBA" id="ARBA00022898"/>
    </source>
</evidence>
<dbReference type="HAMAP" id="MF_02120">
    <property type="entry name" value="LysA"/>
    <property type="match status" value="1"/>
</dbReference>
<comment type="cofactor">
    <cofactor evidence="1 12 13 14">
        <name>pyridoxal 5'-phosphate</name>
        <dbReference type="ChEBI" id="CHEBI:597326"/>
    </cofactor>
</comment>
<proteinExistence type="inferred from homology"/>
<dbReference type="PRINTS" id="PR01179">
    <property type="entry name" value="ODADCRBXLASE"/>
</dbReference>
<dbReference type="PANTHER" id="PTHR43727:SF2">
    <property type="entry name" value="GROUP IV DECARBOXYLASE"/>
    <property type="match status" value="1"/>
</dbReference>
<evidence type="ECO:0000256" key="10">
    <source>
        <dbReference type="ARBA" id="ARBA00066427"/>
    </source>
</evidence>
<dbReference type="EC" id="4.1.1.20" evidence="10 12"/>
<evidence type="ECO:0000313" key="17">
    <source>
        <dbReference type="EMBL" id="QIK78296.1"/>
    </source>
</evidence>
<dbReference type="PRINTS" id="PR01181">
    <property type="entry name" value="DAPDCRBXLASE"/>
</dbReference>
<dbReference type="RefSeq" id="WP_166410689.1">
    <property type="nucleotide sequence ID" value="NZ_CP049869.1"/>
</dbReference>
<dbReference type="GO" id="GO:0008836">
    <property type="term" value="F:diaminopimelate decarboxylase activity"/>
    <property type="evidence" value="ECO:0007669"/>
    <property type="project" value="UniProtKB-UniRule"/>
</dbReference>
<dbReference type="InterPro" id="IPR029066">
    <property type="entry name" value="PLP-binding_barrel"/>
</dbReference>
<dbReference type="InterPro" id="IPR022643">
    <property type="entry name" value="De-COase2_C"/>
</dbReference>
<evidence type="ECO:0000313" key="18">
    <source>
        <dbReference type="Proteomes" id="UP000503222"/>
    </source>
</evidence>
<keyword evidence="2 12" id="KW-0028">Amino-acid biosynthesis</keyword>
<dbReference type="CDD" id="cd06828">
    <property type="entry name" value="PLPDE_III_DapDC"/>
    <property type="match status" value="1"/>
</dbReference>
<dbReference type="Proteomes" id="UP000503222">
    <property type="component" value="Chromosome"/>
</dbReference>
<dbReference type="Pfam" id="PF02784">
    <property type="entry name" value="Orn_Arg_deC_N"/>
    <property type="match status" value="1"/>
</dbReference>
<feature type="binding site" evidence="12">
    <location>
        <position position="321"/>
    </location>
    <ligand>
        <name>substrate</name>
    </ligand>
</feature>
<feature type="binding site" evidence="12">
    <location>
        <position position="317"/>
    </location>
    <ligand>
        <name>substrate</name>
    </ligand>
</feature>
<dbReference type="SUPFAM" id="SSF50621">
    <property type="entry name" value="Alanine racemase C-terminal domain-like"/>
    <property type="match status" value="1"/>
</dbReference>
<dbReference type="GO" id="GO:0030170">
    <property type="term" value="F:pyridoxal phosphate binding"/>
    <property type="evidence" value="ECO:0007669"/>
    <property type="project" value="UniProtKB-UniRule"/>
</dbReference>
<evidence type="ECO:0000256" key="1">
    <source>
        <dbReference type="ARBA" id="ARBA00001933"/>
    </source>
</evidence>
<keyword evidence="5 12" id="KW-0457">Lysine biosynthesis</keyword>
<comment type="function">
    <text evidence="12">Specifically catalyzes the decarboxylation of meso-diaminopimelate (meso-DAP) to L-lysine.</text>
</comment>
<dbReference type="InterPro" id="IPR002986">
    <property type="entry name" value="DAP_deCOOHase_LysA"/>
</dbReference>
<comment type="pathway">
    <text evidence="8 12 14">Amino-acid biosynthesis; L-lysine biosynthesis via DAP pathway; L-lysine from DL-2,6-diaminopimelate: step 1/1.</text>
</comment>
<dbReference type="GO" id="GO:0009089">
    <property type="term" value="P:lysine biosynthetic process via diaminopimelate"/>
    <property type="evidence" value="ECO:0007669"/>
    <property type="project" value="UniProtKB-UniRule"/>
</dbReference>
<evidence type="ECO:0000256" key="8">
    <source>
        <dbReference type="ARBA" id="ARBA00060643"/>
    </source>
</evidence>
<evidence type="ECO:0000259" key="16">
    <source>
        <dbReference type="Pfam" id="PF02784"/>
    </source>
</evidence>
<evidence type="ECO:0000256" key="7">
    <source>
        <dbReference type="ARBA" id="ARBA00050464"/>
    </source>
</evidence>
<evidence type="ECO:0000256" key="2">
    <source>
        <dbReference type="ARBA" id="ARBA00022605"/>
    </source>
</evidence>
<dbReference type="EMBL" id="CP049869">
    <property type="protein sequence ID" value="QIK78296.1"/>
    <property type="molecule type" value="Genomic_DNA"/>
</dbReference>
<dbReference type="FunFam" id="2.40.37.10:FF:000003">
    <property type="entry name" value="Diaminopimelate decarboxylase"/>
    <property type="match status" value="1"/>
</dbReference>
<dbReference type="Pfam" id="PF00278">
    <property type="entry name" value="Orn_DAP_Arg_deC"/>
    <property type="match status" value="1"/>
</dbReference>
<keyword evidence="6 12" id="KW-0456">Lyase</keyword>
<feature type="binding site" evidence="12">
    <location>
        <position position="375"/>
    </location>
    <ligand>
        <name>pyridoxal 5'-phosphate</name>
        <dbReference type="ChEBI" id="CHEBI:597326"/>
    </ligand>
</feature>
<gene>
    <name evidence="12 17" type="primary">lysA</name>
    <name evidence="17" type="ORF">G7077_04645</name>
</gene>
<feature type="binding site" evidence="12">
    <location>
        <position position="242"/>
    </location>
    <ligand>
        <name>pyridoxal 5'-phosphate</name>
        <dbReference type="ChEBI" id="CHEBI:597326"/>
    </ligand>
</feature>
<dbReference type="SUPFAM" id="SSF51419">
    <property type="entry name" value="PLP-binding barrel"/>
    <property type="match status" value="1"/>
</dbReference>
<evidence type="ECO:0000256" key="14">
    <source>
        <dbReference type="RuleBase" id="RU003738"/>
    </source>
</evidence>
<feature type="active site" description="Proton donor" evidence="13">
    <location>
        <position position="346"/>
    </location>
</feature>
<accession>A0A6G7YNJ8</accession>
<dbReference type="InterPro" id="IPR000183">
    <property type="entry name" value="Orn/DAP/Arg_de-COase"/>
</dbReference>